<dbReference type="Gene3D" id="3.90.180.10">
    <property type="entry name" value="Medium-chain alcohol dehydrogenases, catalytic domain"/>
    <property type="match status" value="1"/>
</dbReference>
<dbReference type="AlphaFoldDB" id="A0AAV2YK11"/>
<dbReference type="InterPro" id="IPR013154">
    <property type="entry name" value="ADH-like_N"/>
</dbReference>
<dbReference type="InterPro" id="IPR036291">
    <property type="entry name" value="NAD(P)-bd_dom_sf"/>
</dbReference>
<organism evidence="2 3">
    <name type="scientific">Lagenidium giganteum</name>
    <dbReference type="NCBI Taxonomy" id="4803"/>
    <lineage>
        <taxon>Eukaryota</taxon>
        <taxon>Sar</taxon>
        <taxon>Stramenopiles</taxon>
        <taxon>Oomycota</taxon>
        <taxon>Peronosporomycetes</taxon>
        <taxon>Pythiales</taxon>
        <taxon>Pythiaceae</taxon>
    </lineage>
</organism>
<proteinExistence type="predicted"/>
<feature type="domain" description="Enoyl reductase (ER)" evidence="1">
    <location>
        <begin position="12"/>
        <end position="336"/>
    </location>
</feature>
<dbReference type="PANTHER" id="PTHR11695:SF648">
    <property type="entry name" value="ZINC-BINDING OXIDOREDUCTASE"/>
    <property type="match status" value="1"/>
</dbReference>
<dbReference type="InterPro" id="IPR011032">
    <property type="entry name" value="GroES-like_sf"/>
</dbReference>
<keyword evidence="3" id="KW-1185">Reference proteome</keyword>
<name>A0AAV2YK11_9STRA</name>
<evidence type="ECO:0000259" key="1">
    <source>
        <dbReference type="SMART" id="SM00829"/>
    </source>
</evidence>
<dbReference type="SUPFAM" id="SSF51735">
    <property type="entry name" value="NAD(P)-binding Rossmann-fold domains"/>
    <property type="match status" value="1"/>
</dbReference>
<evidence type="ECO:0000313" key="2">
    <source>
        <dbReference type="EMBL" id="DAZ95345.1"/>
    </source>
</evidence>
<dbReference type="CDD" id="cd08267">
    <property type="entry name" value="MDR1"/>
    <property type="match status" value="1"/>
</dbReference>
<dbReference type="PANTHER" id="PTHR11695">
    <property type="entry name" value="ALCOHOL DEHYDROGENASE RELATED"/>
    <property type="match status" value="1"/>
</dbReference>
<accession>A0AAV2YK11</accession>
<dbReference type="InterPro" id="IPR020843">
    <property type="entry name" value="ER"/>
</dbReference>
<reference evidence="2" key="1">
    <citation type="submission" date="2022-11" db="EMBL/GenBank/DDBJ databases">
        <authorList>
            <person name="Morgan W.R."/>
            <person name="Tartar A."/>
        </authorList>
    </citation>
    <scope>NUCLEOTIDE SEQUENCE</scope>
    <source>
        <strain evidence="2">ARSEF 373</strain>
    </source>
</reference>
<dbReference type="Pfam" id="PF08240">
    <property type="entry name" value="ADH_N"/>
    <property type="match status" value="1"/>
</dbReference>
<dbReference type="Gene3D" id="3.40.50.720">
    <property type="entry name" value="NAD(P)-binding Rossmann-like Domain"/>
    <property type="match status" value="1"/>
</dbReference>
<dbReference type="InterPro" id="IPR050700">
    <property type="entry name" value="YIM1/Zinc_Alcohol_DH_Fams"/>
</dbReference>
<dbReference type="EMBL" id="DAKRPA010000208">
    <property type="protein sequence ID" value="DAZ95345.1"/>
    <property type="molecule type" value="Genomic_DNA"/>
</dbReference>
<dbReference type="Pfam" id="PF13602">
    <property type="entry name" value="ADH_zinc_N_2"/>
    <property type="match status" value="1"/>
</dbReference>
<dbReference type="GO" id="GO:0016491">
    <property type="term" value="F:oxidoreductase activity"/>
    <property type="evidence" value="ECO:0007669"/>
    <property type="project" value="InterPro"/>
</dbReference>
<protein>
    <recommendedName>
        <fullName evidence="1">Enoyl reductase (ER) domain-containing protein</fullName>
    </recommendedName>
</protein>
<dbReference type="SMART" id="SM00829">
    <property type="entry name" value="PKS_ER"/>
    <property type="match status" value="1"/>
</dbReference>
<evidence type="ECO:0000313" key="3">
    <source>
        <dbReference type="Proteomes" id="UP001146120"/>
    </source>
</evidence>
<reference evidence="2" key="2">
    <citation type="journal article" date="2023" name="Microbiol Resour">
        <title>Decontamination and Annotation of the Draft Genome Sequence of the Oomycete Lagenidium giganteum ARSEF 373.</title>
        <authorList>
            <person name="Morgan W.R."/>
            <person name="Tartar A."/>
        </authorList>
    </citation>
    <scope>NUCLEOTIDE SEQUENCE</scope>
    <source>
        <strain evidence="2">ARSEF 373</strain>
    </source>
</reference>
<gene>
    <name evidence="2" type="ORF">N0F65_002530</name>
</gene>
<dbReference type="Proteomes" id="UP001146120">
    <property type="component" value="Unassembled WGS sequence"/>
</dbReference>
<comment type="caution">
    <text evidence="2">The sequence shown here is derived from an EMBL/GenBank/DDBJ whole genome shotgun (WGS) entry which is preliminary data.</text>
</comment>
<sequence length="342" mass="36323">MKAVQVSRFANTKLDQTHVSVAKDVALPTLNDDLSDLYVRVLACAFNAGDSRVMSGDLALVLKPKAFPYIPGMDVCGVVERVGAKCQRLKPGDRIIAGLRPLKHAGMAEYAVFDERFATKAPTNMTAIQAASLPIAGATALKALEGARLQPGAKVVVLGASGGVGSLVVQMVRNAGAEVVVGTSTNEEFVKSLGADQVINYRTTKWYEVLEGQNFDAVIDCVGEGESWNNCHRALASHGRYVAVSDSPDGTINGVTDLLGFIGRTLWRSLNPMTHTYVMVSCFPDGAQLTPLVQHAEEGKLKAVLDASSPYALTTEAVRSAIALQASHRAKGKLVVKIADES</sequence>
<dbReference type="SUPFAM" id="SSF50129">
    <property type="entry name" value="GroES-like"/>
    <property type="match status" value="1"/>
</dbReference>